<proteinExistence type="predicted"/>
<evidence type="ECO:0000313" key="2">
    <source>
        <dbReference type="Proteomes" id="UP000830395"/>
    </source>
</evidence>
<organism evidence="1 2">
    <name type="scientific">Pangasius djambal</name>
    <dbReference type="NCBI Taxonomy" id="1691987"/>
    <lineage>
        <taxon>Eukaryota</taxon>
        <taxon>Metazoa</taxon>
        <taxon>Chordata</taxon>
        <taxon>Craniata</taxon>
        <taxon>Vertebrata</taxon>
        <taxon>Euteleostomi</taxon>
        <taxon>Actinopterygii</taxon>
        <taxon>Neopterygii</taxon>
        <taxon>Teleostei</taxon>
        <taxon>Ostariophysi</taxon>
        <taxon>Siluriformes</taxon>
        <taxon>Pangasiidae</taxon>
        <taxon>Pangasius</taxon>
    </lineage>
</organism>
<sequence length="244" mass="28167">MTRSEAILQSPEFSISRKEGSVADLYEKVLAIDKEKPEKLRKLQEATRSAQALVDQLTSDGQNSDDIQQAAQQLHARWVEFCSLLAERLAWLAYQTKVLAFYNLFHNLEQIVANSENWLKIQQPPACEPEPLRIQLERCRDEIARLSVLEPEVEHLHGQLQELREKEETQVLFDADIAAFQDHYQNVLADLKAREKQLILVQTSLPPTHYKEVMAALMTWLQQCEDKLPSTAVTEYAIMEQRLK</sequence>
<keyword evidence="2" id="KW-1185">Reference proteome</keyword>
<evidence type="ECO:0000313" key="1">
    <source>
        <dbReference type="EMBL" id="MCJ8747781.1"/>
    </source>
</evidence>
<gene>
    <name evidence="1" type="ORF">PDJAM_G00157310</name>
</gene>
<accession>A0ACC5ZKZ3</accession>
<reference evidence="1" key="1">
    <citation type="submission" date="2020-02" db="EMBL/GenBank/DDBJ databases">
        <title>Genome sequencing of the panga catfish, Pangasius djambal.</title>
        <authorList>
            <person name="Wen M."/>
            <person name="Zahm M."/>
            <person name="Roques C."/>
            <person name="Cabau C."/>
            <person name="Klopp C."/>
            <person name="Donnadieu C."/>
            <person name="Jouanno E."/>
            <person name="Avarre J.-C."/>
            <person name="Campet M."/>
            <person name="Ha T."/>
            <person name="Dugue R."/>
            <person name="Lampietro C."/>
            <person name="Louis A."/>
            <person name="Herpin A."/>
            <person name="Echchiki A."/>
            <person name="Berthelot C."/>
            <person name="Parey E."/>
            <person name="Roest-Crollius H."/>
            <person name="Braasch I."/>
            <person name="Postlethwait J.H."/>
            <person name="Bobe J."/>
            <person name="Montfort J."/>
            <person name="Bouchez O."/>
            <person name="Begum T."/>
            <person name="Schartl M."/>
            <person name="Gustiano R."/>
            <person name="Guiguen Y."/>
        </authorList>
    </citation>
    <scope>NUCLEOTIDE SEQUENCE</scope>
    <source>
        <strain evidence="1">Pdj_M5554</strain>
    </source>
</reference>
<comment type="caution">
    <text evidence="1">The sequence shown here is derived from an EMBL/GenBank/DDBJ whole genome shotgun (WGS) entry which is preliminary data.</text>
</comment>
<feature type="non-terminal residue" evidence="1">
    <location>
        <position position="244"/>
    </location>
</feature>
<name>A0ACC5ZKZ3_9TELE</name>
<dbReference type="EMBL" id="CM041000">
    <property type="protein sequence ID" value="MCJ8747781.1"/>
    <property type="molecule type" value="Genomic_DNA"/>
</dbReference>
<dbReference type="Proteomes" id="UP000830395">
    <property type="component" value="Chromosome 26"/>
</dbReference>
<protein>
    <submittedName>
        <fullName evidence="1">Uncharacterized protein</fullName>
    </submittedName>
</protein>